<evidence type="ECO:0000256" key="2">
    <source>
        <dbReference type="ARBA" id="ARBA00022771"/>
    </source>
</evidence>
<keyword evidence="1" id="KW-0479">Metal-binding</keyword>
<dbReference type="SUPFAM" id="SSF52151">
    <property type="entry name" value="FabD/lysophospholipase-like"/>
    <property type="match status" value="1"/>
</dbReference>
<feature type="compositionally biased region" description="Acidic residues" evidence="8">
    <location>
        <begin position="1294"/>
        <end position="1305"/>
    </location>
</feature>
<gene>
    <name evidence="10" type="ORF">RHO25_012276</name>
</gene>
<evidence type="ECO:0000256" key="7">
    <source>
        <dbReference type="PROSITE-ProRule" id="PRU01161"/>
    </source>
</evidence>
<evidence type="ECO:0000256" key="3">
    <source>
        <dbReference type="ARBA" id="ARBA00022801"/>
    </source>
</evidence>
<feature type="compositionally biased region" description="Polar residues" evidence="8">
    <location>
        <begin position="145"/>
        <end position="167"/>
    </location>
</feature>
<dbReference type="CDD" id="cd00882">
    <property type="entry name" value="Ras_like_GTPase"/>
    <property type="match status" value="1"/>
</dbReference>
<evidence type="ECO:0000256" key="5">
    <source>
        <dbReference type="ARBA" id="ARBA00022963"/>
    </source>
</evidence>
<dbReference type="PROSITE" id="PS51635">
    <property type="entry name" value="PNPLA"/>
    <property type="match status" value="1"/>
</dbReference>
<keyword evidence="6 7" id="KW-0443">Lipid metabolism</keyword>
<dbReference type="InterPro" id="IPR016035">
    <property type="entry name" value="Acyl_Trfase/lysoPLipase"/>
</dbReference>
<dbReference type="PROSITE" id="PS00518">
    <property type="entry name" value="ZF_RING_1"/>
    <property type="match status" value="1"/>
</dbReference>
<protein>
    <recommendedName>
        <fullName evidence="9">PNPLA domain-containing protein</fullName>
    </recommendedName>
</protein>
<reference evidence="10 11" key="1">
    <citation type="submission" date="2023-09" db="EMBL/GenBank/DDBJ databases">
        <title>Complete-Gapless Cercospora beticola genome.</title>
        <authorList>
            <person name="Wyatt N.A."/>
            <person name="Spanner R.E."/>
            <person name="Bolton M.D."/>
        </authorList>
    </citation>
    <scope>NUCLEOTIDE SEQUENCE [LARGE SCALE GENOMIC DNA]</scope>
    <source>
        <strain evidence="10">Cb09-40</strain>
    </source>
</reference>
<feature type="active site" description="Proton acceptor" evidence="7">
    <location>
        <position position="899"/>
    </location>
</feature>
<feature type="region of interest" description="Disordered" evidence="8">
    <location>
        <begin position="1279"/>
        <end position="1305"/>
    </location>
</feature>
<keyword evidence="2" id="KW-0863">Zinc-finger</keyword>
<dbReference type="PANTHER" id="PTHR24185">
    <property type="entry name" value="CALCIUM-INDEPENDENT PHOSPHOLIPASE A2-GAMMA"/>
    <property type="match status" value="1"/>
</dbReference>
<evidence type="ECO:0000313" key="11">
    <source>
        <dbReference type="Proteomes" id="UP001302367"/>
    </source>
</evidence>
<evidence type="ECO:0000259" key="9">
    <source>
        <dbReference type="PROSITE" id="PS51635"/>
    </source>
</evidence>
<feature type="short sequence motif" description="DGA/G" evidence="7">
    <location>
        <begin position="899"/>
        <end position="901"/>
    </location>
</feature>
<feature type="short sequence motif" description="GXGXXG" evidence="7">
    <location>
        <begin position="708"/>
        <end position="713"/>
    </location>
</feature>
<sequence>MTYMRMKLYGAKRCSETPSDVCNSIRAIFAHDAGKVARDGKAHERAALPIVQLYKKILTNPLSRTELQDLHRKDAESLWFGVDKGPNNFLYLNDRGQYSSLMSDTSVAENTVKFPQLVSFIGDTNAGKSTLIKILIRRQHHNGISTSESDFPSPISGSTAHPNTPTTGDVHLYSDPSTSNTPLPMLFADCEGLRGGAFEPSAIQYRKQAESRPDVILPGVAKRAKLRRNLWLRNPRLIKWATSEDRRTREYVVTELYPRLLYTFSDVVVYVLHNPKVFQNVLKKLVAWGAASLEKSLNSPRLPHAILVLNMCSADCSEWEDDATTQSVLNDCGANSGLCGIPHFQALANAWRDSAGEDIQTAHELLLKYYSSFTVVRIPKGEGRFNLLDQQAALLQRVISHRCAESFFAKQKWHMPITADGMNRYLQAGFDHFARTLTEPFDFIKIELENNPPPEDFADHMYAVVLLTRQEQPDRPPEAFLSDIGRVIACCVLLDAEQRDDGPVADLLRGYKPSLKAVFTEFCDRYWPCSFQNRHSQQCRNSRAGHEAKGHQNAAGKPIGTGSHVFGIDITDFENKWFSAIEQRVLDMHDALQSPDDDNSIQAKSRTIRSFLSEAYANMNPKRTTEGLPASYASNTTCLSCLRATPEHALLCGHVLCSGCVAIHGNAQSDCITSLDQCPLHCDDAFPRPWRITMKPLFAGVRVLSLDGGGVRGIVELEVLHAIERELDGSLPVQAFFDLIVGTSTGGIVALALASKQWNLKRCTDAFIMLCSQAFTRRDPEQVPRWLTLAARQSLYKTKPLYQALQVSLGDEPMFGGRRKEQPEFPIKVAVTTHSDIGKGPAIIANYNRAEIEQEEYDFIRSNVPSREMKVYEAAAATSAAPKYFKTFIHAETSRCFVDGALYWNNPAAVAERERQLLWPDKAGAEPDILLSIGTGQNKTAITTKLRDIQTQAGDLAIRIQDQQVLSKLTRKRAKPRKRFRKAIHILAKRFDNMLDTERSWMAFERQVERTRSTWPDRSPLPYFRWNVDLKGRPPKLDAVQELFNLRKTVQKELKTHESRAMAQRIAHQLVASTFYFCKEATTSAAVQSQQTCSGRILCRFENGSRHLRSLGQYLARQNELCILISEENSDNIQKISFKPAQIDDMMAETPVFQPVLLNIPIHNSMAKVFVAIRLAGSHLKKLDYPISGFPRCLLLEDSQSRSGSRRSTSQSDKPKLLDRWNHRRLDELQPDVTLGAFASDNNMLARLAAMRLHAATGFPDLSPSASIQSESPFFVQPAEKYWEEKDDASGGAEDSDSEEEDDYA</sequence>
<dbReference type="Proteomes" id="UP001302367">
    <property type="component" value="Chromosome 9"/>
</dbReference>
<dbReference type="InterPro" id="IPR027417">
    <property type="entry name" value="P-loop_NTPase"/>
</dbReference>
<keyword evidence="4" id="KW-0862">Zinc</keyword>
<evidence type="ECO:0000256" key="4">
    <source>
        <dbReference type="ARBA" id="ARBA00022833"/>
    </source>
</evidence>
<keyword evidence="11" id="KW-1185">Reference proteome</keyword>
<name>A0ABZ0P759_CERBT</name>
<dbReference type="GeneID" id="35435923"/>
<feature type="active site" description="Nucleophile" evidence="7">
    <location>
        <position position="744"/>
    </location>
</feature>
<dbReference type="SUPFAM" id="SSF52540">
    <property type="entry name" value="P-loop containing nucleoside triphosphate hydrolases"/>
    <property type="match status" value="1"/>
</dbReference>
<feature type="region of interest" description="Disordered" evidence="8">
    <location>
        <begin position="145"/>
        <end position="175"/>
    </location>
</feature>
<dbReference type="InterPro" id="IPR002641">
    <property type="entry name" value="PNPLA_dom"/>
</dbReference>
<dbReference type="RefSeq" id="XP_023448436.2">
    <property type="nucleotide sequence ID" value="XM_023604930.2"/>
</dbReference>
<dbReference type="CDD" id="cd07199">
    <property type="entry name" value="Pat17_PNPLA8_PNPLA9_like"/>
    <property type="match status" value="1"/>
</dbReference>
<dbReference type="Pfam" id="PF01734">
    <property type="entry name" value="Patatin"/>
    <property type="match status" value="1"/>
</dbReference>
<dbReference type="EMBL" id="CP134192">
    <property type="protein sequence ID" value="WPB07615.1"/>
    <property type="molecule type" value="Genomic_DNA"/>
</dbReference>
<feature type="short sequence motif" description="GXSXG" evidence="7">
    <location>
        <begin position="742"/>
        <end position="746"/>
    </location>
</feature>
<dbReference type="Gene3D" id="3.40.1090.10">
    <property type="entry name" value="Cytosolic phospholipase A2 catalytic domain"/>
    <property type="match status" value="1"/>
</dbReference>
<organism evidence="10 11">
    <name type="scientific">Cercospora beticola</name>
    <name type="common">Sugarbeet leaf spot fungus</name>
    <dbReference type="NCBI Taxonomy" id="122368"/>
    <lineage>
        <taxon>Eukaryota</taxon>
        <taxon>Fungi</taxon>
        <taxon>Dikarya</taxon>
        <taxon>Ascomycota</taxon>
        <taxon>Pezizomycotina</taxon>
        <taxon>Dothideomycetes</taxon>
        <taxon>Dothideomycetidae</taxon>
        <taxon>Mycosphaerellales</taxon>
        <taxon>Mycosphaerellaceae</taxon>
        <taxon>Cercospora</taxon>
    </lineage>
</organism>
<evidence type="ECO:0000256" key="8">
    <source>
        <dbReference type="SAM" id="MobiDB-lite"/>
    </source>
</evidence>
<feature type="domain" description="PNPLA" evidence="9">
    <location>
        <begin position="704"/>
        <end position="912"/>
    </location>
</feature>
<proteinExistence type="predicted"/>
<dbReference type="PANTHER" id="PTHR24185:SF1">
    <property type="entry name" value="CALCIUM-INDEPENDENT PHOSPHOLIPASE A2-GAMMA"/>
    <property type="match status" value="1"/>
</dbReference>
<keyword evidence="3 7" id="KW-0378">Hydrolase</keyword>
<evidence type="ECO:0000313" key="10">
    <source>
        <dbReference type="EMBL" id="WPB07615.1"/>
    </source>
</evidence>
<accession>A0ABZ0P759</accession>
<evidence type="ECO:0000256" key="1">
    <source>
        <dbReference type="ARBA" id="ARBA00022723"/>
    </source>
</evidence>
<dbReference type="InterPro" id="IPR017907">
    <property type="entry name" value="Znf_RING_CS"/>
</dbReference>
<keyword evidence="5 7" id="KW-0442">Lipid degradation</keyword>
<evidence type="ECO:0000256" key="6">
    <source>
        <dbReference type="ARBA" id="ARBA00023098"/>
    </source>
</evidence>